<reference evidence="2 3" key="1">
    <citation type="submission" date="2015-01" db="EMBL/GenBank/DDBJ databases">
        <title>Draft genome of the acidophilic iron oxidizer Ferrimicrobium acidiphilum strain T23.</title>
        <authorList>
            <person name="Poehlein A."/>
            <person name="Eisen S."/>
            <person name="Schloemann M."/>
            <person name="Johnson B.D."/>
            <person name="Daniel R."/>
            <person name="Muehling M."/>
        </authorList>
    </citation>
    <scope>NUCLEOTIDE SEQUENCE [LARGE SCALE GENOMIC DNA]</scope>
    <source>
        <strain evidence="2 3">T23</strain>
    </source>
</reference>
<evidence type="ECO:0000313" key="3">
    <source>
        <dbReference type="Proteomes" id="UP000032336"/>
    </source>
</evidence>
<dbReference type="GeneID" id="78371963"/>
<feature type="region of interest" description="Disordered" evidence="1">
    <location>
        <begin position="1"/>
        <end position="35"/>
    </location>
</feature>
<name>A0A0D8FW89_9ACTN</name>
<keyword evidence="3" id="KW-1185">Reference proteome</keyword>
<organism evidence="2 3">
    <name type="scientific">Ferrimicrobium acidiphilum DSM 19497</name>
    <dbReference type="NCBI Taxonomy" id="1121877"/>
    <lineage>
        <taxon>Bacteria</taxon>
        <taxon>Bacillati</taxon>
        <taxon>Actinomycetota</taxon>
        <taxon>Acidimicrobiia</taxon>
        <taxon>Acidimicrobiales</taxon>
        <taxon>Acidimicrobiaceae</taxon>
        <taxon>Ferrimicrobium</taxon>
    </lineage>
</organism>
<gene>
    <name evidence="2" type="ORF">FEAC_06590</name>
</gene>
<dbReference type="Proteomes" id="UP000032336">
    <property type="component" value="Unassembled WGS sequence"/>
</dbReference>
<comment type="caution">
    <text evidence="2">The sequence shown here is derived from an EMBL/GenBank/DDBJ whole genome shotgun (WGS) entry which is preliminary data.</text>
</comment>
<dbReference type="EMBL" id="JXUW01000004">
    <property type="protein sequence ID" value="KJE77550.1"/>
    <property type="molecule type" value="Genomic_DNA"/>
</dbReference>
<evidence type="ECO:0000256" key="1">
    <source>
        <dbReference type="SAM" id="MobiDB-lite"/>
    </source>
</evidence>
<proteinExistence type="predicted"/>
<protein>
    <submittedName>
        <fullName evidence="2">Uncharacterized protein</fullName>
    </submittedName>
</protein>
<dbReference type="RefSeq" id="WP_035388594.1">
    <property type="nucleotide sequence ID" value="NZ_JQKF01000003.1"/>
</dbReference>
<sequence length="75" mass="8417">MTMAKQISKATRAAKDSEGTKKRTGRRPTYVPTLSDEDKEFLPSVIAKRNAPAAQVVRVKIALLANEHVRLRDKR</sequence>
<accession>A0A0D8FW89</accession>
<evidence type="ECO:0000313" key="2">
    <source>
        <dbReference type="EMBL" id="KJE77550.1"/>
    </source>
</evidence>
<dbReference type="AlphaFoldDB" id="A0A0D8FW89"/>